<evidence type="ECO:0000313" key="2">
    <source>
        <dbReference type="EMBL" id="TRY10876.1"/>
    </source>
</evidence>
<evidence type="ECO:0000313" key="3">
    <source>
        <dbReference type="Proteomes" id="UP000318126"/>
    </source>
</evidence>
<dbReference type="Proteomes" id="UP000318126">
    <property type="component" value="Unassembled WGS sequence"/>
</dbReference>
<dbReference type="EMBL" id="VKGK01000054">
    <property type="protein sequence ID" value="TRY10876.1"/>
    <property type="molecule type" value="Genomic_DNA"/>
</dbReference>
<dbReference type="RefSeq" id="WP_144042825.1">
    <property type="nucleotide sequence ID" value="NZ_BMPL01000059.1"/>
</dbReference>
<dbReference type="GO" id="GO:0008757">
    <property type="term" value="F:S-adenosylmethionine-dependent methyltransferase activity"/>
    <property type="evidence" value="ECO:0007669"/>
    <property type="project" value="InterPro"/>
</dbReference>
<keyword evidence="2" id="KW-0489">Methyltransferase</keyword>
<dbReference type="CDD" id="cd02440">
    <property type="entry name" value="AdoMet_MTases"/>
    <property type="match status" value="1"/>
</dbReference>
<proteinExistence type="predicted"/>
<name>A0A553JEJ3_SHEHA</name>
<evidence type="ECO:0000259" key="1">
    <source>
        <dbReference type="Pfam" id="PF08241"/>
    </source>
</evidence>
<feature type="domain" description="Methyltransferase type 11" evidence="1">
    <location>
        <begin position="47"/>
        <end position="146"/>
    </location>
</feature>
<dbReference type="Gene3D" id="3.40.50.150">
    <property type="entry name" value="Vaccinia Virus protein VP39"/>
    <property type="match status" value="1"/>
</dbReference>
<keyword evidence="3" id="KW-1185">Reference proteome</keyword>
<gene>
    <name evidence="2" type="ORF">FN961_24800</name>
</gene>
<protein>
    <submittedName>
        <fullName evidence="2">Class I SAM-dependent methyltransferase</fullName>
    </submittedName>
</protein>
<comment type="caution">
    <text evidence="2">The sequence shown here is derived from an EMBL/GenBank/DDBJ whole genome shotgun (WGS) entry which is preliminary data.</text>
</comment>
<accession>A0A553JEJ3</accession>
<keyword evidence="2" id="KW-0808">Transferase</keyword>
<reference evidence="3" key="1">
    <citation type="submission" date="2019-07" db="EMBL/GenBank/DDBJ databases">
        <title>Shewanella sp. YLB-08 draft genomic sequence.</title>
        <authorList>
            <person name="Yu L."/>
        </authorList>
    </citation>
    <scope>NUCLEOTIDE SEQUENCE [LARGE SCALE GENOMIC DNA]</scope>
    <source>
        <strain evidence="3">JCM 20706</strain>
    </source>
</reference>
<dbReference type="InterPro" id="IPR029063">
    <property type="entry name" value="SAM-dependent_MTases_sf"/>
</dbReference>
<dbReference type="AlphaFoldDB" id="A0A553JEJ3"/>
<dbReference type="OrthoDB" id="5974463at2"/>
<dbReference type="GO" id="GO:0032259">
    <property type="term" value="P:methylation"/>
    <property type="evidence" value="ECO:0007669"/>
    <property type="project" value="UniProtKB-KW"/>
</dbReference>
<dbReference type="Pfam" id="PF08241">
    <property type="entry name" value="Methyltransf_11"/>
    <property type="match status" value="1"/>
</dbReference>
<organism evidence="2 3">
    <name type="scientific">Shewanella hanedai</name>
    <name type="common">Alteromonas hanedai</name>
    <dbReference type="NCBI Taxonomy" id="25"/>
    <lineage>
        <taxon>Bacteria</taxon>
        <taxon>Pseudomonadati</taxon>
        <taxon>Pseudomonadota</taxon>
        <taxon>Gammaproteobacteria</taxon>
        <taxon>Alteromonadales</taxon>
        <taxon>Shewanellaceae</taxon>
        <taxon>Shewanella</taxon>
    </lineage>
</organism>
<dbReference type="InterPro" id="IPR013216">
    <property type="entry name" value="Methyltransf_11"/>
</dbReference>
<dbReference type="SUPFAM" id="SSF53335">
    <property type="entry name" value="S-adenosyl-L-methionine-dependent methyltransferases"/>
    <property type="match status" value="1"/>
</dbReference>
<sequence>MSNHWSDYWEQGHLTSFGDSFTGNYTGVLKDVWKPIFKNLPNNFKFLDIATGNGALALLASEYVKGDSIRGEGIGIDLAIITTDLSENEIAENLTISLKSEVDCTHLPFNDNEFDLVVSQFGIEYADLDIAIPESLRVLKVNGSFSIVIHHEHSMVILRNRRIYTLLNALEVNHFFENILNLVSKMGDINTQNDLDKVKSDKECEQLRKVLNKTIDTLIKLDESALKDSELLTYLSTLFQQGIFWKLEKKIEYIEFSKLQISKLKDRLEELLFAAQTQMNISKIISSVSIHDGYLEHVRTLYSENNDVLAWHLLFSK</sequence>